<evidence type="ECO:0000313" key="1">
    <source>
        <dbReference type="EMBL" id="SOR28475.1"/>
    </source>
</evidence>
<sequence length="79" mass="8614">MMRMTTQCGGNFACLPADWAGVTFRHEKTRRLSPTGFCRGHALSRDGSCRLALGLAGELDLSQRLGSHYPCRSWLGGVS</sequence>
<evidence type="ECO:0000313" key="2">
    <source>
        <dbReference type="Proteomes" id="UP000233769"/>
    </source>
</evidence>
<organism evidence="1 2">
    <name type="scientific">Methylorubrum extorquens</name>
    <name type="common">Methylobacterium dichloromethanicum</name>
    <name type="synonym">Methylobacterium extorquens</name>
    <dbReference type="NCBI Taxonomy" id="408"/>
    <lineage>
        <taxon>Bacteria</taxon>
        <taxon>Pseudomonadati</taxon>
        <taxon>Pseudomonadota</taxon>
        <taxon>Alphaproteobacteria</taxon>
        <taxon>Hyphomicrobiales</taxon>
        <taxon>Methylobacteriaceae</taxon>
        <taxon>Methylorubrum</taxon>
    </lineage>
</organism>
<dbReference type="Proteomes" id="UP000233769">
    <property type="component" value="Chromosome tk0001"/>
</dbReference>
<gene>
    <name evidence="1" type="ORF">TK0001_1873</name>
</gene>
<dbReference type="EMBL" id="LT962688">
    <property type="protein sequence ID" value="SOR28475.1"/>
    <property type="molecule type" value="Genomic_DNA"/>
</dbReference>
<proteinExistence type="predicted"/>
<accession>A0A2N9AMC3</accession>
<reference evidence="2" key="1">
    <citation type="submission" date="2017-10" db="EMBL/GenBank/DDBJ databases">
        <authorList>
            <person name="Regsiter A."/>
            <person name="William W."/>
        </authorList>
    </citation>
    <scope>NUCLEOTIDE SEQUENCE [LARGE SCALE GENOMIC DNA]</scope>
</reference>
<dbReference type="AlphaFoldDB" id="A0A2N9AMC3"/>
<name>A0A2N9AMC3_METEX</name>
<protein>
    <submittedName>
        <fullName evidence="1">Uncharacterized protein</fullName>
    </submittedName>
</protein>